<dbReference type="Pfam" id="PF07705">
    <property type="entry name" value="CARDB"/>
    <property type="match status" value="3"/>
</dbReference>
<name>A0A2A2H3P5_METBR</name>
<dbReference type="InterPro" id="IPR000601">
    <property type="entry name" value="PKD_dom"/>
</dbReference>
<dbReference type="GO" id="GO:0004181">
    <property type="term" value="F:metallocarboxypeptidase activity"/>
    <property type="evidence" value="ECO:0007669"/>
    <property type="project" value="TreeGrafter"/>
</dbReference>
<dbReference type="CDD" id="cd00146">
    <property type="entry name" value="PKD"/>
    <property type="match status" value="1"/>
</dbReference>
<dbReference type="GO" id="GO:0005615">
    <property type="term" value="C:extracellular space"/>
    <property type="evidence" value="ECO:0007669"/>
    <property type="project" value="TreeGrafter"/>
</dbReference>
<reference evidence="2 3" key="1">
    <citation type="journal article" date="2017" name="BMC Genomics">
        <title>Genomic analysis of methanogenic archaea reveals a shift towards energy conservation.</title>
        <authorList>
            <person name="Gilmore S.P."/>
            <person name="Henske J.K."/>
            <person name="Sexton J.A."/>
            <person name="Solomon K.V."/>
            <person name="Seppala S."/>
            <person name="Yoo J.I."/>
            <person name="Huyett L.M."/>
            <person name="Pressman A."/>
            <person name="Cogan J.Z."/>
            <person name="Kivenson V."/>
            <person name="Peng X."/>
            <person name="Tan Y."/>
            <person name="Valentine D.L."/>
            <person name="O'Malley M.A."/>
        </authorList>
    </citation>
    <scope>NUCLEOTIDE SEQUENCE [LARGE SCALE GENOMIC DNA]</scope>
    <source>
        <strain evidence="2 3">M.o.H.</strain>
    </source>
</reference>
<accession>A0A2A2H3P5</accession>
<protein>
    <recommendedName>
        <fullName evidence="1">PKD domain-containing protein</fullName>
    </recommendedName>
</protein>
<dbReference type="RefSeq" id="WP_095652086.1">
    <property type="nucleotide sequence ID" value="NZ_LMVM01000033.1"/>
</dbReference>
<dbReference type="GO" id="GO:0006518">
    <property type="term" value="P:peptide metabolic process"/>
    <property type="evidence" value="ECO:0007669"/>
    <property type="project" value="TreeGrafter"/>
</dbReference>
<dbReference type="Pfam" id="PF18911">
    <property type="entry name" value="PKD_4"/>
    <property type="match status" value="1"/>
</dbReference>
<proteinExistence type="predicted"/>
<dbReference type="PANTHER" id="PTHR11532:SF57">
    <property type="entry name" value="CARBOXYPEPTIDASE D, B"/>
    <property type="match status" value="1"/>
</dbReference>
<dbReference type="EMBL" id="LMVM01000033">
    <property type="protein sequence ID" value="PAV03944.1"/>
    <property type="molecule type" value="Genomic_DNA"/>
</dbReference>
<keyword evidence="3" id="KW-1185">Reference proteome</keyword>
<dbReference type="InterPro" id="IPR035986">
    <property type="entry name" value="PKD_dom_sf"/>
</dbReference>
<organism evidence="2 3">
    <name type="scientific">Methanobacterium bryantii</name>
    <dbReference type="NCBI Taxonomy" id="2161"/>
    <lineage>
        <taxon>Archaea</taxon>
        <taxon>Methanobacteriati</taxon>
        <taxon>Methanobacteriota</taxon>
        <taxon>Methanomada group</taxon>
        <taxon>Methanobacteria</taxon>
        <taxon>Methanobacteriales</taxon>
        <taxon>Methanobacteriaceae</taxon>
        <taxon>Methanobacterium</taxon>
    </lineage>
</organism>
<dbReference type="GO" id="GO:0016485">
    <property type="term" value="P:protein processing"/>
    <property type="evidence" value="ECO:0007669"/>
    <property type="project" value="TreeGrafter"/>
</dbReference>
<dbReference type="AlphaFoldDB" id="A0A2A2H3P5"/>
<dbReference type="Gene3D" id="2.60.40.10">
    <property type="entry name" value="Immunoglobulins"/>
    <property type="match status" value="4"/>
</dbReference>
<dbReference type="InterPro" id="IPR013783">
    <property type="entry name" value="Ig-like_fold"/>
</dbReference>
<dbReference type="InterPro" id="IPR011635">
    <property type="entry name" value="CARDB"/>
</dbReference>
<dbReference type="InterPro" id="IPR022409">
    <property type="entry name" value="PKD/Chitinase_dom"/>
</dbReference>
<sequence>MRKYIFLGLMCIVSLFLCGSAAAADTPTADFSSNVTSGTAPLSVQFTDQSTGSPTSYAWDFGDGTTSTEQNPKHTYKTSGTYTVTQTVTNDAGTDDEIKTDYITVKEKADLNVSSVSGPTNGTKGKQISISSTIKNQGGSTASNFVVRYLLSTDAKFGGDYWLGDVTINSLDAGASLTSTNTFTIPRTATEYTSKVLYAGNYYILCYIDRTNTVDEYNELNNILTSTETIKITNAPDLTVTSVSGPSTGVKGKQISIDSTIKNQGDSIATNFVVRYLLSTDTKFGNDYWLGDVTIGSITNGTSLTSTNTFTIPTTATAYTPKVLYAGNYYILCYIDRYNVEDEIDESNNILASTKTVTITEAPDLIVNSVSESTTNTKSEETSMSKGDEISVDNTIKNQGGAAATNFVVRYLLSTDTKFGNDYWLGDITIDSLAAGESLTLTNTFTIPTTATEYTSKVIPAGNYYILCYIDRYNTIDEYNELNNVLATVGTITIT</sequence>
<dbReference type="FunFam" id="2.60.40.10:FF:000270">
    <property type="entry name" value="Cell surface protein"/>
    <property type="match status" value="1"/>
</dbReference>
<dbReference type="SMART" id="SM00089">
    <property type="entry name" value="PKD"/>
    <property type="match status" value="1"/>
</dbReference>
<feature type="domain" description="PKD" evidence="1">
    <location>
        <begin position="27"/>
        <end position="93"/>
    </location>
</feature>
<dbReference type="PANTHER" id="PTHR11532">
    <property type="entry name" value="PROTEASE M14 CARBOXYPEPTIDASE"/>
    <property type="match status" value="1"/>
</dbReference>
<dbReference type="OrthoDB" id="69199at2157"/>
<evidence type="ECO:0000259" key="1">
    <source>
        <dbReference type="PROSITE" id="PS50093"/>
    </source>
</evidence>
<evidence type="ECO:0000313" key="3">
    <source>
        <dbReference type="Proteomes" id="UP000217784"/>
    </source>
</evidence>
<evidence type="ECO:0000313" key="2">
    <source>
        <dbReference type="EMBL" id="PAV03944.1"/>
    </source>
</evidence>
<dbReference type="PROSITE" id="PS50093">
    <property type="entry name" value="PKD"/>
    <property type="match status" value="1"/>
</dbReference>
<dbReference type="SUPFAM" id="SSF49299">
    <property type="entry name" value="PKD domain"/>
    <property type="match status" value="1"/>
</dbReference>
<dbReference type="InterPro" id="IPR050753">
    <property type="entry name" value="Peptidase_M14_domain"/>
</dbReference>
<comment type="caution">
    <text evidence="2">The sequence shown here is derived from an EMBL/GenBank/DDBJ whole genome shotgun (WGS) entry which is preliminary data.</text>
</comment>
<dbReference type="Proteomes" id="UP000217784">
    <property type="component" value="Unassembled WGS sequence"/>
</dbReference>
<gene>
    <name evidence="2" type="ORF">ASJ80_02705</name>
</gene>